<name>A0A0E9XDF9_ANGAN</name>
<accession>A0A0E9XDF9</accession>
<reference evidence="1" key="1">
    <citation type="submission" date="2014-11" db="EMBL/GenBank/DDBJ databases">
        <authorList>
            <person name="Amaro Gonzalez C."/>
        </authorList>
    </citation>
    <scope>NUCLEOTIDE SEQUENCE</scope>
</reference>
<proteinExistence type="predicted"/>
<dbReference type="EMBL" id="GBXM01007825">
    <property type="protein sequence ID" value="JAI00753.1"/>
    <property type="molecule type" value="Transcribed_RNA"/>
</dbReference>
<evidence type="ECO:0000313" key="1">
    <source>
        <dbReference type="EMBL" id="JAI00753.1"/>
    </source>
</evidence>
<reference evidence="1" key="2">
    <citation type="journal article" date="2015" name="Fish Shellfish Immunol.">
        <title>Early steps in the European eel (Anguilla anguilla)-Vibrio vulnificus interaction in the gills: Role of the RtxA13 toxin.</title>
        <authorList>
            <person name="Callol A."/>
            <person name="Pajuelo D."/>
            <person name="Ebbesson L."/>
            <person name="Teles M."/>
            <person name="MacKenzie S."/>
            <person name="Amaro C."/>
        </authorList>
    </citation>
    <scope>NUCLEOTIDE SEQUENCE</scope>
</reference>
<protein>
    <submittedName>
        <fullName evidence="1">Uncharacterized protein</fullName>
    </submittedName>
</protein>
<organism evidence="1">
    <name type="scientific">Anguilla anguilla</name>
    <name type="common">European freshwater eel</name>
    <name type="synonym">Muraena anguilla</name>
    <dbReference type="NCBI Taxonomy" id="7936"/>
    <lineage>
        <taxon>Eukaryota</taxon>
        <taxon>Metazoa</taxon>
        <taxon>Chordata</taxon>
        <taxon>Craniata</taxon>
        <taxon>Vertebrata</taxon>
        <taxon>Euteleostomi</taxon>
        <taxon>Actinopterygii</taxon>
        <taxon>Neopterygii</taxon>
        <taxon>Teleostei</taxon>
        <taxon>Anguilliformes</taxon>
        <taxon>Anguillidae</taxon>
        <taxon>Anguilla</taxon>
    </lineage>
</organism>
<sequence>MKATANSSLRVPSPHSYIHINKVHICSLYNYKQSRMHFLVSTTALTRKRCSLSRPAHIRHGKGKIFFFNVPLSPSCGGNMKLREVGRTKTKKQRLVRIFEYLPGSQGS</sequence>
<dbReference type="AlphaFoldDB" id="A0A0E9XDF9"/>